<evidence type="ECO:0000313" key="7">
    <source>
        <dbReference type="WBParaSite" id="scf7180000417355.g1187"/>
    </source>
</evidence>
<comment type="subcellular location">
    <subcellularLocation>
        <location evidence="1">Secreted</location>
    </subcellularLocation>
</comment>
<dbReference type="GO" id="GO:0009986">
    <property type="term" value="C:cell surface"/>
    <property type="evidence" value="ECO:0007669"/>
    <property type="project" value="InterPro"/>
</dbReference>
<dbReference type="WBParaSite" id="scf7180000417355.g1187">
    <property type="protein sequence ID" value="scf7180000417355.g1187"/>
    <property type="gene ID" value="scf7180000417355.g1187"/>
</dbReference>
<dbReference type="AlphaFoldDB" id="A0A915NDC8"/>
<comment type="similarity">
    <text evidence="2">Belongs to the nematode transthyretin-like family.</text>
</comment>
<dbReference type="Proteomes" id="UP000887560">
    <property type="component" value="Unplaced"/>
</dbReference>
<keyword evidence="6" id="KW-1185">Reference proteome</keyword>
<accession>A0A915NDC8</accession>
<reference evidence="7" key="1">
    <citation type="submission" date="2022-11" db="UniProtKB">
        <authorList>
            <consortium name="WormBaseParasite"/>
        </authorList>
    </citation>
    <scope>IDENTIFICATION</scope>
</reference>
<evidence type="ECO:0000256" key="1">
    <source>
        <dbReference type="ARBA" id="ARBA00004613"/>
    </source>
</evidence>
<sequence>MLFMLISLFKFSSSPISINWVIDGDVECKENIHGLGEFSFLLQEAIIHFYERDGGKSGFAGFIDSDTDLLEGKYVLTDSLGHFQVKGYKYQSFGTLDPYLQIDHQCYTPTIKQPLRMGCYYRSVIDLDQLPRDQKVHIILGIESARLITGKGKDLVVKTAEKIECPP</sequence>
<feature type="chain" id="PRO_5037135153" evidence="5">
    <location>
        <begin position="16"/>
        <end position="167"/>
    </location>
</feature>
<dbReference type="Gene3D" id="2.60.40.3330">
    <property type="match status" value="1"/>
</dbReference>
<protein>
    <submittedName>
        <fullName evidence="7">Transthyretin-like family protein</fullName>
    </submittedName>
</protein>
<organism evidence="6 7">
    <name type="scientific">Meloidogyne floridensis</name>
    <dbReference type="NCBI Taxonomy" id="298350"/>
    <lineage>
        <taxon>Eukaryota</taxon>
        <taxon>Metazoa</taxon>
        <taxon>Ecdysozoa</taxon>
        <taxon>Nematoda</taxon>
        <taxon>Chromadorea</taxon>
        <taxon>Rhabditida</taxon>
        <taxon>Tylenchina</taxon>
        <taxon>Tylenchomorpha</taxon>
        <taxon>Tylenchoidea</taxon>
        <taxon>Meloidogynidae</taxon>
        <taxon>Meloidogyninae</taxon>
        <taxon>Meloidogyne</taxon>
    </lineage>
</organism>
<keyword evidence="3" id="KW-0964">Secreted</keyword>
<dbReference type="InterPro" id="IPR038479">
    <property type="entry name" value="Transthyretin-like_sf"/>
</dbReference>
<dbReference type="GO" id="GO:0005576">
    <property type="term" value="C:extracellular region"/>
    <property type="evidence" value="ECO:0007669"/>
    <property type="project" value="UniProtKB-SubCell"/>
</dbReference>
<evidence type="ECO:0000256" key="2">
    <source>
        <dbReference type="ARBA" id="ARBA00010112"/>
    </source>
</evidence>
<proteinExistence type="inferred from homology"/>
<feature type="signal peptide" evidence="5">
    <location>
        <begin position="1"/>
        <end position="15"/>
    </location>
</feature>
<evidence type="ECO:0000256" key="5">
    <source>
        <dbReference type="SAM" id="SignalP"/>
    </source>
</evidence>
<name>A0A915NDC8_9BILA</name>
<dbReference type="InterPro" id="IPR001534">
    <property type="entry name" value="Transthyretin-like"/>
</dbReference>
<evidence type="ECO:0000256" key="4">
    <source>
        <dbReference type="ARBA" id="ARBA00022729"/>
    </source>
</evidence>
<evidence type="ECO:0000256" key="3">
    <source>
        <dbReference type="ARBA" id="ARBA00022525"/>
    </source>
</evidence>
<keyword evidence="4 5" id="KW-0732">Signal</keyword>
<dbReference type="Pfam" id="PF01060">
    <property type="entry name" value="TTR-52"/>
    <property type="match status" value="1"/>
</dbReference>
<evidence type="ECO:0000313" key="6">
    <source>
        <dbReference type="Proteomes" id="UP000887560"/>
    </source>
</evidence>